<evidence type="ECO:0000313" key="4">
    <source>
        <dbReference type="Proteomes" id="UP000019760"/>
    </source>
</evidence>
<dbReference type="AlphaFoldDB" id="A0A023D492"/>
<dbReference type="OrthoDB" id="9807387at2"/>
<dbReference type="Proteomes" id="UP000019760">
    <property type="component" value="Unassembled WGS sequence"/>
</dbReference>
<dbReference type="InterPro" id="IPR050272">
    <property type="entry name" value="Isochorismatase-like_hydrls"/>
</dbReference>
<sequence>MTTRITPEETALVLIEYQNDFISPGGALHDGVKGEIDRTQMLAHTRDVVAKARQSGMKIVWSPILFAAGHPELGDAPYGVLGVVKGANAFLQGAWGGDQAEGFTPLPGDLVVSGKRGLCAFASTNLEFLLRHSGIRRVALGGFLTDCCVESTMRTAYEHGYDVVTLTDCVATLSRTQHDAAISYTFPMFSRPMTHQEFILESVS</sequence>
<dbReference type="PANTHER" id="PTHR43540:SF16">
    <property type="entry name" value="ISOCHORISMATASE-LIKE DOMAIN-CONTAINING PROTEIN"/>
    <property type="match status" value="1"/>
</dbReference>
<reference evidence="4" key="1">
    <citation type="journal article" date="2014" name="FEMS Microbiol. Lett.">
        <title>Draft Genomic DNA Sequence of the Facultatively Methylotrophic Bacterium Acidomonas methanolica type strain MB58.</title>
        <authorList>
            <person name="Higashiura N."/>
            <person name="Hadano H."/>
            <person name="Hirakawa H."/>
            <person name="Matsutani M."/>
            <person name="Takabe S."/>
            <person name="Matsushita K."/>
            <person name="Azuma Y."/>
        </authorList>
    </citation>
    <scope>NUCLEOTIDE SEQUENCE [LARGE SCALE GENOMIC DNA]</scope>
    <source>
        <strain evidence="4">MB58</strain>
    </source>
</reference>
<reference evidence="3 4" key="2">
    <citation type="journal article" date="2014" name="FEMS Microbiol. Lett.">
        <title>Draft genomic DNA sequence of the facultatively methylotrophic bacterium Acidomonas methanolica type strain MB58.</title>
        <authorList>
            <person name="Higashiura N."/>
            <person name="Hadano H."/>
            <person name="Hirakawa H."/>
            <person name="Matsutani M."/>
            <person name="Takabe S."/>
            <person name="Matsushita K."/>
            <person name="Azuma Y."/>
        </authorList>
    </citation>
    <scope>NUCLEOTIDE SEQUENCE [LARGE SCALE GENOMIC DNA]</scope>
    <source>
        <strain evidence="3 4">MB58</strain>
    </source>
</reference>
<dbReference type="GO" id="GO:0016787">
    <property type="term" value="F:hydrolase activity"/>
    <property type="evidence" value="ECO:0007669"/>
    <property type="project" value="UniProtKB-KW"/>
</dbReference>
<gene>
    <name evidence="3" type="ORF">Amme_041_017</name>
</gene>
<keyword evidence="4" id="KW-1185">Reference proteome</keyword>
<dbReference type="Pfam" id="PF00857">
    <property type="entry name" value="Isochorismatase"/>
    <property type="match status" value="1"/>
</dbReference>
<dbReference type="RefSeq" id="WP_042058239.1">
    <property type="nucleotide sequence ID" value="NZ_BAND01000041.1"/>
</dbReference>
<keyword evidence="1 3" id="KW-0378">Hydrolase</keyword>
<dbReference type="PANTHER" id="PTHR43540">
    <property type="entry name" value="PEROXYUREIDOACRYLATE/UREIDOACRYLATE AMIDOHYDROLASE-RELATED"/>
    <property type="match status" value="1"/>
</dbReference>
<proteinExistence type="predicted"/>
<dbReference type="Gene3D" id="3.40.50.850">
    <property type="entry name" value="Isochorismatase-like"/>
    <property type="match status" value="1"/>
</dbReference>
<evidence type="ECO:0000313" key="3">
    <source>
        <dbReference type="EMBL" id="GAJ28983.1"/>
    </source>
</evidence>
<name>A0A023D492_ACIMT</name>
<evidence type="ECO:0000256" key="1">
    <source>
        <dbReference type="ARBA" id="ARBA00022801"/>
    </source>
</evidence>
<dbReference type="InterPro" id="IPR000868">
    <property type="entry name" value="Isochorismatase-like_dom"/>
</dbReference>
<accession>A0A023D492</accession>
<comment type="caution">
    <text evidence="3">The sequence shown here is derived from an EMBL/GenBank/DDBJ whole genome shotgun (WGS) entry which is preliminary data.</text>
</comment>
<evidence type="ECO:0000259" key="2">
    <source>
        <dbReference type="Pfam" id="PF00857"/>
    </source>
</evidence>
<dbReference type="CDD" id="cd00431">
    <property type="entry name" value="cysteine_hydrolases"/>
    <property type="match status" value="1"/>
</dbReference>
<dbReference type="EMBL" id="BAND01000041">
    <property type="protein sequence ID" value="GAJ28983.1"/>
    <property type="molecule type" value="Genomic_DNA"/>
</dbReference>
<feature type="domain" description="Isochorismatase-like" evidence="2">
    <location>
        <begin position="10"/>
        <end position="197"/>
    </location>
</feature>
<protein>
    <submittedName>
        <fullName evidence="3">Isochorismatase hydrolase</fullName>
    </submittedName>
</protein>
<dbReference type="SUPFAM" id="SSF52499">
    <property type="entry name" value="Isochorismatase-like hydrolases"/>
    <property type="match status" value="1"/>
</dbReference>
<dbReference type="InterPro" id="IPR036380">
    <property type="entry name" value="Isochorismatase-like_sf"/>
</dbReference>
<organism evidence="3 4">
    <name type="scientific">Acidomonas methanolica NBRC 104435</name>
    <dbReference type="NCBI Taxonomy" id="1231351"/>
    <lineage>
        <taxon>Bacteria</taxon>
        <taxon>Pseudomonadati</taxon>
        <taxon>Pseudomonadota</taxon>
        <taxon>Alphaproteobacteria</taxon>
        <taxon>Acetobacterales</taxon>
        <taxon>Acetobacteraceae</taxon>
        <taxon>Acidomonas</taxon>
    </lineage>
</organism>